<dbReference type="PANTHER" id="PTHR43685">
    <property type="entry name" value="GLYCOSYLTRANSFERASE"/>
    <property type="match status" value="1"/>
</dbReference>
<name>A0A235BY89_UNCW3</name>
<gene>
    <name evidence="2" type="ORF">CH333_01920</name>
</gene>
<evidence type="ECO:0000313" key="3">
    <source>
        <dbReference type="Proteomes" id="UP000215215"/>
    </source>
</evidence>
<proteinExistence type="predicted"/>
<sequence>MVDASVIIPSHNRRELLEYSLAYILNQSVDNYEVILIDDASTDGTHNLIENLKYFTPHQSNSWCGARISKLRYIRLEKQSGPYVARNIGIRKAKGDIIIFMDSDVLVHPRFVEEHISIHKRRDKTILQGMVHHIKHPGWYNFKFSFPNAIFFGLFVSQNTSVRKKYLLEVSGFDESLGGHIGFKDIELGLRLQKKGLKFLYGIRTCRAYHVDKPYGRVRLSEYVQKNYERGYSAAYFVAKHGTEAERIARTGRTLFFSRFFNTQSWVEKESTMGTLERLVDSPIIPLFPFWRKVVKYHYRAKGIRKALRERGVDSKE</sequence>
<organism evidence="2 3">
    <name type="scientific">candidate division WOR-3 bacterium JGI_Cruoil_03_44_89</name>
    <dbReference type="NCBI Taxonomy" id="1973748"/>
    <lineage>
        <taxon>Bacteria</taxon>
        <taxon>Bacteria division WOR-3</taxon>
    </lineage>
</organism>
<dbReference type="SUPFAM" id="SSF53448">
    <property type="entry name" value="Nucleotide-diphospho-sugar transferases"/>
    <property type="match status" value="1"/>
</dbReference>
<dbReference type="Pfam" id="PF00535">
    <property type="entry name" value="Glycos_transf_2"/>
    <property type="match status" value="1"/>
</dbReference>
<dbReference type="CDD" id="cd00761">
    <property type="entry name" value="Glyco_tranf_GTA_type"/>
    <property type="match status" value="1"/>
</dbReference>
<dbReference type="PANTHER" id="PTHR43685:SF3">
    <property type="entry name" value="SLR2126 PROTEIN"/>
    <property type="match status" value="1"/>
</dbReference>
<dbReference type="InterPro" id="IPR029044">
    <property type="entry name" value="Nucleotide-diphossugar_trans"/>
</dbReference>
<dbReference type="Proteomes" id="UP000215215">
    <property type="component" value="Unassembled WGS sequence"/>
</dbReference>
<evidence type="ECO:0000259" key="1">
    <source>
        <dbReference type="Pfam" id="PF00535"/>
    </source>
</evidence>
<reference evidence="2 3" key="1">
    <citation type="submission" date="2017-07" db="EMBL/GenBank/DDBJ databases">
        <title>Recovery of genomes from metagenomes via a dereplication, aggregation, and scoring strategy.</title>
        <authorList>
            <person name="Sieber C.M."/>
            <person name="Probst A.J."/>
            <person name="Sharrar A."/>
            <person name="Thomas B.C."/>
            <person name="Hess M."/>
            <person name="Tringe S.G."/>
            <person name="Banfield J.F."/>
        </authorList>
    </citation>
    <scope>NUCLEOTIDE SEQUENCE [LARGE SCALE GENOMIC DNA]</scope>
    <source>
        <strain evidence="2">JGI_Cruoil_03_44_89</strain>
    </source>
</reference>
<dbReference type="InterPro" id="IPR050834">
    <property type="entry name" value="Glycosyltransf_2"/>
</dbReference>
<feature type="domain" description="Glycosyltransferase 2-like" evidence="1">
    <location>
        <begin position="5"/>
        <end position="142"/>
    </location>
</feature>
<dbReference type="Gene3D" id="3.90.550.10">
    <property type="entry name" value="Spore Coat Polysaccharide Biosynthesis Protein SpsA, Chain A"/>
    <property type="match status" value="1"/>
</dbReference>
<evidence type="ECO:0000313" key="2">
    <source>
        <dbReference type="EMBL" id="OYD17119.1"/>
    </source>
</evidence>
<dbReference type="InterPro" id="IPR001173">
    <property type="entry name" value="Glyco_trans_2-like"/>
</dbReference>
<dbReference type="AlphaFoldDB" id="A0A235BY89"/>
<dbReference type="EMBL" id="NOZQ01000032">
    <property type="protein sequence ID" value="OYD17119.1"/>
    <property type="molecule type" value="Genomic_DNA"/>
</dbReference>
<protein>
    <recommendedName>
        <fullName evidence="1">Glycosyltransferase 2-like domain-containing protein</fullName>
    </recommendedName>
</protein>
<comment type="caution">
    <text evidence="2">The sequence shown here is derived from an EMBL/GenBank/DDBJ whole genome shotgun (WGS) entry which is preliminary data.</text>
</comment>
<accession>A0A235BY89</accession>